<dbReference type="EMBL" id="UINC01070325">
    <property type="protein sequence ID" value="SVC04386.1"/>
    <property type="molecule type" value="Genomic_DNA"/>
</dbReference>
<evidence type="ECO:0000256" key="1">
    <source>
        <dbReference type="SAM" id="MobiDB-lite"/>
    </source>
</evidence>
<reference evidence="2" key="1">
    <citation type="submission" date="2018-05" db="EMBL/GenBank/DDBJ databases">
        <authorList>
            <person name="Lanie J.A."/>
            <person name="Ng W.-L."/>
            <person name="Kazmierczak K.M."/>
            <person name="Andrzejewski T.M."/>
            <person name="Davidsen T.M."/>
            <person name="Wayne K.J."/>
            <person name="Tettelin H."/>
            <person name="Glass J.I."/>
            <person name="Rusch D."/>
            <person name="Podicherti R."/>
            <person name="Tsui H.-C.T."/>
            <person name="Winkler M.E."/>
        </authorList>
    </citation>
    <scope>NUCLEOTIDE SEQUENCE</scope>
</reference>
<evidence type="ECO:0000313" key="2">
    <source>
        <dbReference type="EMBL" id="SVC04386.1"/>
    </source>
</evidence>
<organism evidence="2">
    <name type="scientific">marine metagenome</name>
    <dbReference type="NCBI Taxonomy" id="408172"/>
    <lineage>
        <taxon>unclassified sequences</taxon>
        <taxon>metagenomes</taxon>
        <taxon>ecological metagenomes</taxon>
    </lineage>
</organism>
<sequence>PLLKAGGLLNFWDHCGHHIICKGYKHFQGLLHISSTLIGLLSKTTNGSKVYSGKRRRPYSSVATSG</sequence>
<dbReference type="AlphaFoldDB" id="A0A382IXN8"/>
<protein>
    <submittedName>
        <fullName evidence="2">Uncharacterized protein</fullName>
    </submittedName>
</protein>
<feature type="non-terminal residue" evidence="2">
    <location>
        <position position="1"/>
    </location>
</feature>
<accession>A0A382IXN8</accession>
<gene>
    <name evidence="2" type="ORF">METZ01_LOCUS257240</name>
</gene>
<name>A0A382IXN8_9ZZZZ</name>
<proteinExistence type="predicted"/>
<feature type="region of interest" description="Disordered" evidence="1">
    <location>
        <begin position="47"/>
        <end position="66"/>
    </location>
</feature>